<gene>
    <name evidence="2" type="ordered locus">Mhar_0124</name>
</gene>
<protein>
    <submittedName>
        <fullName evidence="2">Uncharacterized protein</fullName>
    </submittedName>
</protein>
<feature type="region of interest" description="Disordered" evidence="1">
    <location>
        <begin position="67"/>
        <end position="87"/>
    </location>
</feature>
<dbReference type="EMBL" id="CP003117">
    <property type="protein sequence ID" value="AET63516.1"/>
    <property type="molecule type" value="Genomic_DNA"/>
</dbReference>
<organism evidence="2 3">
    <name type="scientific">Methanothrix harundinacea (strain 6Ac)</name>
    <name type="common">Methanosaeta harundinacea</name>
    <dbReference type="NCBI Taxonomy" id="1110509"/>
    <lineage>
        <taxon>Archaea</taxon>
        <taxon>Methanobacteriati</taxon>
        <taxon>Methanobacteriota</taxon>
        <taxon>Stenosarchaea group</taxon>
        <taxon>Methanomicrobia</taxon>
        <taxon>Methanotrichales</taxon>
        <taxon>Methanotrichaceae</taxon>
        <taxon>Methanothrix</taxon>
    </lineage>
</organism>
<accession>G7WKN7</accession>
<evidence type="ECO:0000313" key="3">
    <source>
        <dbReference type="Proteomes" id="UP000005877"/>
    </source>
</evidence>
<dbReference type="STRING" id="1110509.Mhar_0124"/>
<feature type="compositionally biased region" description="Basic and acidic residues" evidence="1">
    <location>
        <begin position="67"/>
        <end position="81"/>
    </location>
</feature>
<dbReference type="AlphaFoldDB" id="G7WKN7"/>
<reference evidence="2 3" key="1">
    <citation type="journal article" date="2012" name="PLoS ONE">
        <title>The genome characteristics and predicted function of methyl-group oxidation pathway in the obligate aceticlastic methanogens, Methanosaeta spp.</title>
        <authorList>
            <person name="Zhu J."/>
            <person name="Zheng H."/>
            <person name="Ai G."/>
            <person name="Zhang G."/>
            <person name="Liu D."/>
            <person name="Liu X."/>
            <person name="Dong X."/>
        </authorList>
    </citation>
    <scope>NUCLEOTIDE SEQUENCE [LARGE SCALE GENOMIC DNA]</scope>
    <source>
        <strain evidence="2 3">6Ac</strain>
    </source>
</reference>
<dbReference type="HOGENOM" id="CLU_2475993_0_0_2"/>
<sequence>MLRLGNTGESALDVSVVPAVPPGLSAQSAGPSSVNISPGGSAQFAYLVRGEAPGLYHVRSQVTYTDPEGRSRHIVCGDRSNRQLNVS</sequence>
<dbReference type="PATRIC" id="fig|1110509.7.peg.133"/>
<name>G7WKN7_METH6</name>
<proteinExistence type="predicted"/>
<keyword evidence="3" id="KW-1185">Reference proteome</keyword>
<dbReference type="Proteomes" id="UP000005877">
    <property type="component" value="Chromosome"/>
</dbReference>
<evidence type="ECO:0000256" key="1">
    <source>
        <dbReference type="SAM" id="MobiDB-lite"/>
    </source>
</evidence>
<evidence type="ECO:0000313" key="2">
    <source>
        <dbReference type="EMBL" id="AET63516.1"/>
    </source>
</evidence>
<dbReference type="KEGG" id="mhi:Mhar_0124"/>